<feature type="signal peptide" evidence="1">
    <location>
        <begin position="1"/>
        <end position="22"/>
    </location>
</feature>
<feature type="chain" id="PRO_5008068936" evidence="1">
    <location>
        <begin position="23"/>
        <end position="133"/>
    </location>
</feature>
<gene>
    <name evidence="2" type="ORF">A1355_12140</name>
</gene>
<dbReference type="RefSeq" id="WP_064030919.1">
    <property type="nucleotide sequence ID" value="NZ_LUUK01000197.1"/>
</dbReference>
<evidence type="ECO:0000256" key="1">
    <source>
        <dbReference type="SAM" id="SignalP"/>
    </source>
</evidence>
<dbReference type="Proteomes" id="UP000077628">
    <property type="component" value="Unassembled WGS sequence"/>
</dbReference>
<dbReference type="OrthoDB" id="9796806at2"/>
<dbReference type="STRING" id="702114.A1355_12140"/>
<evidence type="ECO:0000313" key="3">
    <source>
        <dbReference type="Proteomes" id="UP000077628"/>
    </source>
</evidence>
<comment type="caution">
    <text evidence="2">The sequence shown here is derived from an EMBL/GenBank/DDBJ whole genome shotgun (WGS) entry which is preliminary data.</text>
</comment>
<organism evidence="2 3">
    <name type="scientific">Methylomonas koyamae</name>
    <dbReference type="NCBI Taxonomy" id="702114"/>
    <lineage>
        <taxon>Bacteria</taxon>
        <taxon>Pseudomonadati</taxon>
        <taxon>Pseudomonadota</taxon>
        <taxon>Gammaproteobacteria</taxon>
        <taxon>Methylococcales</taxon>
        <taxon>Methylococcaceae</taxon>
        <taxon>Methylomonas</taxon>
    </lineage>
</organism>
<name>A0A177NB84_9GAMM</name>
<accession>A0A177NB84</accession>
<evidence type="ECO:0000313" key="2">
    <source>
        <dbReference type="EMBL" id="OAI14703.1"/>
    </source>
</evidence>
<keyword evidence="3" id="KW-1185">Reference proteome</keyword>
<dbReference type="AlphaFoldDB" id="A0A177NB84"/>
<proteinExistence type="predicted"/>
<protein>
    <submittedName>
        <fullName evidence="2">Uncharacterized protein</fullName>
    </submittedName>
</protein>
<sequence>MKASIKTVIALALGLAAGDALAYGSSSSSGHCDKPIFTEFQPAPNKYLQSFTEFSFIVSSNTTTTSIVANISSGSIQYHLSAKELKFFPLKNGQTEVRGKLPRPIEHGFARLNVTAHSKPGCEKTDGYLLRIQ</sequence>
<keyword evidence="1" id="KW-0732">Signal</keyword>
<dbReference type="EMBL" id="LUUK01000197">
    <property type="protein sequence ID" value="OAI14703.1"/>
    <property type="molecule type" value="Genomic_DNA"/>
</dbReference>
<reference evidence="3" key="1">
    <citation type="submission" date="2016-03" db="EMBL/GenBank/DDBJ databases">
        <authorList>
            <person name="Heylen K."/>
            <person name="De Vos P."/>
            <person name="Vekeman B."/>
        </authorList>
    </citation>
    <scope>NUCLEOTIDE SEQUENCE [LARGE SCALE GENOMIC DNA]</scope>
    <source>
        <strain evidence="3">R-45383</strain>
    </source>
</reference>